<evidence type="ECO:0000256" key="1">
    <source>
        <dbReference type="SAM" id="Phobius"/>
    </source>
</evidence>
<keyword evidence="1" id="KW-0812">Transmembrane</keyword>
<protein>
    <submittedName>
        <fullName evidence="2">Uncharacterized protein</fullName>
    </submittedName>
</protein>
<dbReference type="EMBL" id="QGGV01000003">
    <property type="protein sequence ID" value="PWK57004.1"/>
    <property type="molecule type" value="Genomic_DNA"/>
</dbReference>
<dbReference type="AlphaFoldDB" id="A0A316G7U6"/>
<gene>
    <name evidence="2" type="ORF">C8D95_103240</name>
</gene>
<proteinExistence type="predicted"/>
<reference evidence="2 3" key="1">
    <citation type="submission" date="2018-05" db="EMBL/GenBank/DDBJ databases">
        <title>Genomic Encyclopedia of Type Strains, Phase IV (KMG-IV): sequencing the most valuable type-strain genomes for metagenomic binning, comparative biology and taxonomic classification.</title>
        <authorList>
            <person name="Goeker M."/>
        </authorList>
    </citation>
    <scope>NUCLEOTIDE SEQUENCE [LARGE SCALE GENOMIC DNA]</scope>
    <source>
        <strain evidence="2 3">DSM 103371</strain>
    </source>
</reference>
<organism evidence="2 3">
    <name type="scientific">Silicimonas algicola</name>
    <dbReference type="NCBI Taxonomy" id="1826607"/>
    <lineage>
        <taxon>Bacteria</taxon>
        <taxon>Pseudomonadati</taxon>
        <taxon>Pseudomonadota</taxon>
        <taxon>Alphaproteobacteria</taxon>
        <taxon>Rhodobacterales</taxon>
        <taxon>Paracoccaceae</taxon>
    </lineage>
</organism>
<keyword evidence="1" id="KW-0472">Membrane</keyword>
<dbReference type="Proteomes" id="UP000245390">
    <property type="component" value="Unassembled WGS sequence"/>
</dbReference>
<keyword evidence="3" id="KW-1185">Reference proteome</keyword>
<evidence type="ECO:0000313" key="3">
    <source>
        <dbReference type="Proteomes" id="UP000245390"/>
    </source>
</evidence>
<feature type="transmembrane region" description="Helical" evidence="1">
    <location>
        <begin position="20"/>
        <end position="39"/>
    </location>
</feature>
<sequence length="230" mass="25559">MTCVTLACLARGDVSGHSLLYTRLLVIVSMIAVSSGAFAETIKHRYEKANKPICLSHEAGDVDFYLKGRASPFGNAPRFLVPAPYLTPDIMDDPVRTGIGAAYFPLDDLTYAGRIRERTNPPPGACLEEPFDHGLISLKTNEDYNPQEQVPARCRVLPLDLQLVPEDKSIPLAMRCPLSPRTGACEASYYMGNGWEAQFLVSVGDISEWEDHVRRVTDFFENSFEECEPE</sequence>
<keyword evidence="1" id="KW-1133">Transmembrane helix</keyword>
<accession>A0A316G7U6</accession>
<dbReference type="KEGG" id="salo:EF888_09415"/>
<comment type="caution">
    <text evidence="2">The sequence shown here is derived from an EMBL/GenBank/DDBJ whole genome shotgun (WGS) entry which is preliminary data.</text>
</comment>
<dbReference type="RefSeq" id="WP_109758755.1">
    <property type="nucleotide sequence ID" value="NZ_CP034588.1"/>
</dbReference>
<name>A0A316G7U6_9RHOB</name>
<evidence type="ECO:0000313" key="2">
    <source>
        <dbReference type="EMBL" id="PWK57004.1"/>
    </source>
</evidence>